<dbReference type="Pfam" id="PF10098">
    <property type="entry name" value="DUF2336"/>
    <property type="match status" value="1"/>
</dbReference>
<accession>A0A109JZJ6</accession>
<proteinExistence type="predicted"/>
<evidence type="ECO:0000313" key="2">
    <source>
        <dbReference type="Proteomes" id="UP000057737"/>
    </source>
</evidence>
<dbReference type="InterPro" id="IPR019285">
    <property type="entry name" value="DUF2336"/>
</dbReference>
<name>A0A109JZJ6_9BRAD</name>
<gene>
    <name evidence="1" type="ORF">AS156_37690</name>
</gene>
<dbReference type="OrthoDB" id="8443186at2"/>
<sequence length="368" mass="39834">MSSKSATAPESLLDELQTTLAHGTVARRVETLRRVTDLFINGSIDYSNEQVGLFDDVFQCLLEHIESSAKALLANRLAPIDTAPPQTIRTLAFDDLIEVAGPVLAQSTRLDDDTLIETARSKSQAHLLAISTRKALSGAVTDVLVLRGNDEVIQSTVTNPGAEFTERGFTRLVSRAEGDDDLSTCVGLRPSIPRHLYLKLVAKASDTVRQRLEAAIPQQAKEIPIAVKEATRRARSASGAVTRDTTIAHALVKSLYADGRLDEFQLAAFAEAGKFDETNASLAALANVTVGVAENMMIETRAEGVMILAKVSGLSWTTVRAIINLRDDISGGEPTDLQACKDTYERLRPSTAQQVLRFHRMQQSAPAA</sequence>
<dbReference type="RefSeq" id="WP_066504653.1">
    <property type="nucleotide sequence ID" value="NZ_LNCU01000040.1"/>
</dbReference>
<evidence type="ECO:0008006" key="3">
    <source>
        <dbReference type="Google" id="ProtNLM"/>
    </source>
</evidence>
<dbReference type="AlphaFoldDB" id="A0A109JZJ6"/>
<keyword evidence="2" id="KW-1185">Reference proteome</keyword>
<evidence type="ECO:0000313" key="1">
    <source>
        <dbReference type="EMBL" id="KWV57931.1"/>
    </source>
</evidence>
<dbReference type="EMBL" id="LNCU01000040">
    <property type="protein sequence ID" value="KWV57931.1"/>
    <property type="molecule type" value="Genomic_DNA"/>
</dbReference>
<dbReference type="Proteomes" id="UP000057737">
    <property type="component" value="Unassembled WGS sequence"/>
</dbReference>
<comment type="caution">
    <text evidence="1">The sequence shown here is derived from an EMBL/GenBank/DDBJ whole genome shotgun (WGS) entry which is preliminary data.</text>
</comment>
<reference evidence="1 2" key="1">
    <citation type="submission" date="2015-11" db="EMBL/GenBank/DDBJ databases">
        <title>Draft Genome Sequence of the Strain BR 10303 (Bradyrhizobium sp.) isolated from nodules of Centrolobium paraense.</title>
        <authorList>
            <person name="Zelli J.E."/>
            <person name="Simoes-Araujo J.L."/>
            <person name="Barauna A.C."/>
            <person name="Silva K."/>
        </authorList>
    </citation>
    <scope>NUCLEOTIDE SEQUENCE [LARGE SCALE GENOMIC DNA]</scope>
    <source>
        <strain evidence="1 2">BR 10303</strain>
    </source>
</reference>
<organism evidence="1 2">
    <name type="scientific">Bradyrhizobium macuxiense</name>
    <dbReference type="NCBI Taxonomy" id="1755647"/>
    <lineage>
        <taxon>Bacteria</taxon>
        <taxon>Pseudomonadati</taxon>
        <taxon>Pseudomonadota</taxon>
        <taxon>Alphaproteobacteria</taxon>
        <taxon>Hyphomicrobiales</taxon>
        <taxon>Nitrobacteraceae</taxon>
        <taxon>Bradyrhizobium</taxon>
    </lineage>
</organism>
<protein>
    <recommendedName>
        <fullName evidence="3">DUF2336 domain-containing protein</fullName>
    </recommendedName>
</protein>